<evidence type="ECO:0000256" key="1">
    <source>
        <dbReference type="ARBA" id="ARBA00023125"/>
    </source>
</evidence>
<dbReference type="EMBL" id="VDFP01000006">
    <property type="protein sequence ID" value="MQS75664.1"/>
    <property type="molecule type" value="Genomic_DNA"/>
</dbReference>
<dbReference type="CDD" id="cd00093">
    <property type="entry name" value="HTH_XRE"/>
    <property type="match status" value="1"/>
</dbReference>
<dbReference type="Proteomes" id="UP000414364">
    <property type="component" value="Unassembled WGS sequence"/>
</dbReference>
<evidence type="ECO:0000313" key="4">
    <source>
        <dbReference type="Proteomes" id="UP000414364"/>
    </source>
</evidence>
<dbReference type="SMART" id="SM00530">
    <property type="entry name" value="HTH_XRE"/>
    <property type="match status" value="1"/>
</dbReference>
<dbReference type="AlphaFoldDB" id="A0A5P0ZN67"/>
<dbReference type="PANTHER" id="PTHR46558:SF11">
    <property type="entry name" value="HTH-TYPE TRANSCRIPTIONAL REGULATOR XRE"/>
    <property type="match status" value="1"/>
</dbReference>
<dbReference type="Gene3D" id="1.10.260.40">
    <property type="entry name" value="lambda repressor-like DNA-binding domains"/>
    <property type="match status" value="1"/>
</dbReference>
<organism evidence="3 4">
    <name type="scientific">Companilactobacillus halodurans</name>
    <dbReference type="NCBI Taxonomy" id="2584183"/>
    <lineage>
        <taxon>Bacteria</taxon>
        <taxon>Bacillati</taxon>
        <taxon>Bacillota</taxon>
        <taxon>Bacilli</taxon>
        <taxon>Lactobacillales</taxon>
        <taxon>Lactobacillaceae</taxon>
        <taxon>Companilactobacillus</taxon>
    </lineage>
</organism>
<accession>A0A5P0ZN67</accession>
<evidence type="ECO:0000259" key="2">
    <source>
        <dbReference type="PROSITE" id="PS50943"/>
    </source>
</evidence>
<name>A0A5P0ZN67_9LACO</name>
<dbReference type="InterPro" id="IPR010982">
    <property type="entry name" value="Lambda_DNA-bd_dom_sf"/>
</dbReference>
<protein>
    <submittedName>
        <fullName evidence="3">Helix-turn-helix transcriptional regulator</fullName>
    </submittedName>
</protein>
<dbReference type="RefSeq" id="WP_153385062.1">
    <property type="nucleotide sequence ID" value="NZ_VDFP01000006.1"/>
</dbReference>
<dbReference type="SUPFAM" id="SSF47413">
    <property type="entry name" value="lambda repressor-like DNA-binding domains"/>
    <property type="match status" value="1"/>
</dbReference>
<keyword evidence="1" id="KW-0238">DNA-binding</keyword>
<proteinExistence type="predicted"/>
<gene>
    <name evidence="3" type="ORF">FHL06_04580</name>
</gene>
<comment type="caution">
    <text evidence="3">The sequence shown here is derived from an EMBL/GenBank/DDBJ whole genome shotgun (WGS) entry which is preliminary data.</text>
</comment>
<evidence type="ECO:0000313" key="3">
    <source>
        <dbReference type="EMBL" id="MQS75664.1"/>
    </source>
</evidence>
<feature type="domain" description="HTH cro/C1-type" evidence="2">
    <location>
        <begin position="7"/>
        <end position="61"/>
    </location>
</feature>
<sequence>MNNTNKLKEIRENKDMKQIDLALMLGVSQRTISAWETGRRTPSPKFMQQIEDIFNVPKEDIFFTAFSYKM</sequence>
<dbReference type="GO" id="GO:0003677">
    <property type="term" value="F:DNA binding"/>
    <property type="evidence" value="ECO:0007669"/>
    <property type="project" value="UniProtKB-KW"/>
</dbReference>
<dbReference type="Pfam" id="PF01381">
    <property type="entry name" value="HTH_3"/>
    <property type="match status" value="1"/>
</dbReference>
<dbReference type="InterPro" id="IPR001387">
    <property type="entry name" value="Cro/C1-type_HTH"/>
</dbReference>
<reference evidence="3 4" key="1">
    <citation type="journal article" date="2019" name="Syst. Appl. Microbiol.">
        <title>Polyphasic characterization of two novel Lactobacillus spp. isolated from blown salami packages: Description of Lactobacillus halodurans sp. nov. and Lactobacillus salsicarnum sp. nov.</title>
        <authorList>
            <person name="Schuster J.A."/>
            <person name="Klingl A."/>
            <person name="Vogel R.F."/>
            <person name="Ehrmann M.A."/>
        </authorList>
    </citation>
    <scope>NUCLEOTIDE SEQUENCE [LARGE SCALE GENOMIC DNA]</scope>
    <source>
        <strain evidence="3 4">TMW 1.2172</strain>
    </source>
</reference>
<dbReference type="PANTHER" id="PTHR46558">
    <property type="entry name" value="TRACRIPTIONAL REGULATORY PROTEIN-RELATED-RELATED"/>
    <property type="match status" value="1"/>
</dbReference>
<dbReference type="PROSITE" id="PS50943">
    <property type="entry name" value="HTH_CROC1"/>
    <property type="match status" value="1"/>
</dbReference>